<evidence type="ECO:0000256" key="5">
    <source>
        <dbReference type="ARBA" id="ARBA00023224"/>
    </source>
</evidence>
<reference evidence="7" key="1">
    <citation type="submission" date="2025-08" db="UniProtKB">
        <authorList>
            <consortium name="Ensembl"/>
        </authorList>
    </citation>
    <scope>IDENTIFICATION</scope>
</reference>
<dbReference type="PANTHER" id="PTHR26451">
    <property type="entry name" value="G_PROTEIN_RECEP_F1_2 DOMAIN-CONTAINING PROTEIN"/>
    <property type="match status" value="1"/>
</dbReference>
<dbReference type="Proteomes" id="UP000261360">
    <property type="component" value="Unplaced"/>
</dbReference>
<dbReference type="SUPFAM" id="SSF81321">
    <property type="entry name" value="Family A G protein-coupled receptor-like"/>
    <property type="match status" value="1"/>
</dbReference>
<organism evidence="7 8">
    <name type="scientific">Seriola lalandi dorsalis</name>
    <dbReference type="NCBI Taxonomy" id="1841481"/>
    <lineage>
        <taxon>Eukaryota</taxon>
        <taxon>Metazoa</taxon>
        <taxon>Chordata</taxon>
        <taxon>Craniata</taxon>
        <taxon>Vertebrata</taxon>
        <taxon>Euteleostomi</taxon>
        <taxon>Actinopterygii</taxon>
        <taxon>Neopterygii</taxon>
        <taxon>Teleostei</taxon>
        <taxon>Neoteleostei</taxon>
        <taxon>Acanthomorphata</taxon>
        <taxon>Carangaria</taxon>
        <taxon>Carangiformes</taxon>
        <taxon>Carangidae</taxon>
        <taxon>Seriola</taxon>
    </lineage>
</organism>
<evidence type="ECO:0008006" key="9">
    <source>
        <dbReference type="Google" id="ProtNLM"/>
    </source>
</evidence>
<sequence>MSQTNQVSYFTLAAYFDTRHFKYLFFMILTSLYLLIICANVLLIVVICLNRSLHEPMYLFLCSLFVNELYGSTGLFPFRLLWEKSRNSPIKSVGSVLAPVPSLLS</sequence>
<dbReference type="PANTHER" id="PTHR26451:SF885">
    <property type="entry name" value="OLFACTORY RECEPTOR"/>
    <property type="match status" value="1"/>
</dbReference>
<dbReference type="GO" id="GO:0005549">
    <property type="term" value="F:odorant binding"/>
    <property type="evidence" value="ECO:0007669"/>
    <property type="project" value="TreeGrafter"/>
</dbReference>
<dbReference type="GO" id="GO:0016020">
    <property type="term" value="C:membrane"/>
    <property type="evidence" value="ECO:0007669"/>
    <property type="project" value="UniProtKB-SubCell"/>
</dbReference>
<evidence type="ECO:0000313" key="8">
    <source>
        <dbReference type="Proteomes" id="UP000261360"/>
    </source>
</evidence>
<keyword evidence="8" id="KW-1185">Reference proteome</keyword>
<feature type="transmembrane region" description="Helical" evidence="6">
    <location>
        <begin position="21"/>
        <end position="46"/>
    </location>
</feature>
<evidence type="ECO:0000256" key="1">
    <source>
        <dbReference type="ARBA" id="ARBA00004141"/>
    </source>
</evidence>
<feature type="transmembrane region" description="Helical" evidence="6">
    <location>
        <begin position="58"/>
        <end position="82"/>
    </location>
</feature>
<dbReference type="InterPro" id="IPR052921">
    <property type="entry name" value="GPCR1_Superfamily_Member"/>
</dbReference>
<keyword evidence="4 6" id="KW-0472">Membrane</keyword>
<dbReference type="AlphaFoldDB" id="A0A3B4YMZ3"/>
<proteinExistence type="predicted"/>
<keyword evidence="3 6" id="KW-1133">Transmembrane helix</keyword>
<dbReference type="GO" id="GO:0004984">
    <property type="term" value="F:olfactory receptor activity"/>
    <property type="evidence" value="ECO:0007669"/>
    <property type="project" value="InterPro"/>
</dbReference>
<dbReference type="Gene3D" id="1.20.1070.10">
    <property type="entry name" value="Rhodopsin 7-helix transmembrane proteins"/>
    <property type="match status" value="1"/>
</dbReference>
<dbReference type="InterPro" id="IPR000725">
    <property type="entry name" value="Olfact_rcpt"/>
</dbReference>
<evidence type="ECO:0000256" key="4">
    <source>
        <dbReference type="ARBA" id="ARBA00023136"/>
    </source>
</evidence>
<keyword evidence="5" id="KW-0807">Transducer</keyword>
<evidence type="ECO:0000313" key="7">
    <source>
        <dbReference type="Ensembl" id="ENSSLDP00000031925.1"/>
    </source>
</evidence>
<dbReference type="Ensembl" id="ENSSLDT00000032835.1">
    <property type="protein sequence ID" value="ENSSLDP00000031925.1"/>
    <property type="gene ID" value="ENSSLDG00000024513.1"/>
</dbReference>
<dbReference type="GeneTree" id="ENSGT00950000183048"/>
<keyword evidence="2 6" id="KW-0812">Transmembrane</keyword>
<evidence type="ECO:0000256" key="2">
    <source>
        <dbReference type="ARBA" id="ARBA00022692"/>
    </source>
</evidence>
<dbReference type="Pfam" id="PF13853">
    <property type="entry name" value="7tm_4"/>
    <property type="match status" value="1"/>
</dbReference>
<evidence type="ECO:0000256" key="6">
    <source>
        <dbReference type="SAM" id="Phobius"/>
    </source>
</evidence>
<comment type="subcellular location">
    <subcellularLocation>
        <location evidence="1">Membrane</location>
        <topology evidence="1">Multi-pass membrane protein</topology>
    </subcellularLocation>
</comment>
<protein>
    <recommendedName>
        <fullName evidence="9">G-protein coupled receptors family 1 profile domain-containing protein</fullName>
    </recommendedName>
</protein>
<reference evidence="7" key="2">
    <citation type="submission" date="2025-09" db="UniProtKB">
        <authorList>
            <consortium name="Ensembl"/>
        </authorList>
    </citation>
    <scope>IDENTIFICATION</scope>
</reference>
<evidence type="ECO:0000256" key="3">
    <source>
        <dbReference type="ARBA" id="ARBA00022989"/>
    </source>
</evidence>
<dbReference type="GO" id="GO:0007186">
    <property type="term" value="P:G protein-coupled receptor signaling pathway"/>
    <property type="evidence" value="ECO:0007669"/>
    <property type="project" value="InterPro"/>
</dbReference>
<accession>A0A3B4YMZ3</accession>
<name>A0A3B4YMZ3_SERLL</name>